<evidence type="ECO:0000313" key="3">
    <source>
        <dbReference type="Proteomes" id="UP000632858"/>
    </source>
</evidence>
<evidence type="ECO:0000256" key="1">
    <source>
        <dbReference type="RuleBase" id="RU003860"/>
    </source>
</evidence>
<keyword evidence="2" id="KW-0132">Cell division</keyword>
<dbReference type="EMBL" id="BMFO01000001">
    <property type="protein sequence ID" value="GGF83139.1"/>
    <property type="molecule type" value="Genomic_DNA"/>
</dbReference>
<dbReference type="PANTHER" id="PTHR46230">
    <property type="match status" value="1"/>
</dbReference>
<dbReference type="PIRSF" id="PIRSF003113">
    <property type="entry name" value="BolA"/>
    <property type="match status" value="1"/>
</dbReference>
<sequence length="91" mass="9644">MSADRVERIREALTALQPVRLDIRDDSAKHAGHAGARDGRGHFSVSIVSAAFDGLSPIQRHKRVYAAMGALMDTDVHALAIVAKTPAEAGA</sequence>
<protein>
    <submittedName>
        <fullName evidence="2">Cell division protein BolA</fullName>
    </submittedName>
</protein>
<dbReference type="RefSeq" id="WP_188446741.1">
    <property type="nucleotide sequence ID" value="NZ_BMFO01000001.1"/>
</dbReference>
<reference evidence="2" key="2">
    <citation type="submission" date="2020-09" db="EMBL/GenBank/DDBJ databases">
        <authorList>
            <person name="Sun Q."/>
            <person name="Zhou Y."/>
        </authorList>
    </citation>
    <scope>NUCLEOTIDE SEQUENCE</scope>
    <source>
        <strain evidence="2">CGMCC 1.12726</strain>
    </source>
</reference>
<dbReference type="AlphaFoldDB" id="A0A917CBD0"/>
<proteinExistence type="inferred from homology"/>
<gene>
    <name evidence="2" type="ORF">GCM10010960_01580</name>
</gene>
<dbReference type="InterPro" id="IPR036065">
    <property type="entry name" value="BolA-like_sf"/>
</dbReference>
<comment type="caution">
    <text evidence="2">The sequence shown here is derived from an EMBL/GenBank/DDBJ whole genome shotgun (WGS) entry which is preliminary data.</text>
</comment>
<dbReference type="PANTHER" id="PTHR46230:SF7">
    <property type="entry name" value="BOLA-LIKE PROTEIN 1"/>
    <property type="match status" value="1"/>
</dbReference>
<dbReference type="GO" id="GO:0016226">
    <property type="term" value="P:iron-sulfur cluster assembly"/>
    <property type="evidence" value="ECO:0007669"/>
    <property type="project" value="TreeGrafter"/>
</dbReference>
<keyword evidence="3" id="KW-1185">Reference proteome</keyword>
<organism evidence="2 3">
    <name type="scientific">Arenimonas maotaiensis</name>
    <dbReference type="NCBI Taxonomy" id="1446479"/>
    <lineage>
        <taxon>Bacteria</taxon>
        <taxon>Pseudomonadati</taxon>
        <taxon>Pseudomonadota</taxon>
        <taxon>Gammaproteobacteria</taxon>
        <taxon>Lysobacterales</taxon>
        <taxon>Lysobacteraceae</taxon>
        <taxon>Arenimonas</taxon>
    </lineage>
</organism>
<evidence type="ECO:0000313" key="2">
    <source>
        <dbReference type="EMBL" id="GGF83139.1"/>
    </source>
</evidence>
<dbReference type="Proteomes" id="UP000632858">
    <property type="component" value="Unassembled WGS sequence"/>
</dbReference>
<reference evidence="2" key="1">
    <citation type="journal article" date="2014" name="Int. J. Syst. Evol. Microbiol.">
        <title>Complete genome sequence of Corynebacterium casei LMG S-19264T (=DSM 44701T), isolated from a smear-ripened cheese.</title>
        <authorList>
            <consortium name="US DOE Joint Genome Institute (JGI-PGF)"/>
            <person name="Walter F."/>
            <person name="Albersmeier A."/>
            <person name="Kalinowski J."/>
            <person name="Ruckert C."/>
        </authorList>
    </citation>
    <scope>NUCLEOTIDE SEQUENCE</scope>
    <source>
        <strain evidence="2">CGMCC 1.12726</strain>
    </source>
</reference>
<dbReference type="Gene3D" id="3.30.300.90">
    <property type="entry name" value="BolA-like"/>
    <property type="match status" value="1"/>
</dbReference>
<dbReference type="SUPFAM" id="SSF82657">
    <property type="entry name" value="BolA-like"/>
    <property type="match status" value="1"/>
</dbReference>
<comment type="similarity">
    <text evidence="1">Belongs to the BolA/IbaG family.</text>
</comment>
<keyword evidence="2" id="KW-0131">Cell cycle</keyword>
<dbReference type="GO" id="GO:0051301">
    <property type="term" value="P:cell division"/>
    <property type="evidence" value="ECO:0007669"/>
    <property type="project" value="UniProtKB-KW"/>
</dbReference>
<accession>A0A917CBD0</accession>
<name>A0A917CBD0_9GAMM</name>
<dbReference type="Pfam" id="PF01722">
    <property type="entry name" value="BolA"/>
    <property type="match status" value="1"/>
</dbReference>
<dbReference type="InterPro" id="IPR002634">
    <property type="entry name" value="BolA"/>
</dbReference>